<feature type="transmembrane region" description="Helical" evidence="4">
    <location>
        <begin position="68"/>
        <end position="86"/>
    </location>
</feature>
<dbReference type="InterPro" id="IPR036938">
    <property type="entry name" value="PAP2/HPO_sf"/>
</dbReference>
<dbReference type="Gene3D" id="1.20.144.10">
    <property type="entry name" value="Phosphatidic acid phosphatase type 2/haloperoxidase"/>
    <property type="match status" value="1"/>
</dbReference>
<protein>
    <recommendedName>
        <fullName evidence="1">undecaprenyl-diphosphate phosphatase</fullName>
        <ecNumber evidence="1">3.6.1.27</ecNumber>
    </recommendedName>
    <alternativeName>
        <fullName evidence="2">Undecaprenyl pyrophosphate phosphatase</fullName>
    </alternativeName>
</protein>
<keyword evidence="7" id="KW-1185">Reference proteome</keyword>
<feature type="domain" description="Phosphatidic acid phosphatase type 2/haloperoxidase" evidence="5">
    <location>
        <begin position="27"/>
        <end position="138"/>
    </location>
</feature>
<dbReference type="Pfam" id="PF01569">
    <property type="entry name" value="PAP2"/>
    <property type="match status" value="1"/>
</dbReference>
<feature type="transmembrane region" description="Helical" evidence="4">
    <location>
        <begin position="27"/>
        <end position="48"/>
    </location>
</feature>
<keyword evidence="4" id="KW-0472">Membrane</keyword>
<dbReference type="SMART" id="SM00014">
    <property type="entry name" value="acidPPc"/>
    <property type="match status" value="1"/>
</dbReference>
<evidence type="ECO:0000256" key="4">
    <source>
        <dbReference type="SAM" id="Phobius"/>
    </source>
</evidence>
<dbReference type="Proteomes" id="UP001596015">
    <property type="component" value="Unassembled WGS sequence"/>
</dbReference>
<evidence type="ECO:0000256" key="1">
    <source>
        <dbReference type="ARBA" id="ARBA00012374"/>
    </source>
</evidence>
<feature type="transmembrane region" description="Helical" evidence="4">
    <location>
        <begin position="154"/>
        <end position="172"/>
    </location>
</feature>
<gene>
    <name evidence="6" type="ORF">ACFO0E_06655</name>
</gene>
<dbReference type="EMBL" id="JBHSEO010000044">
    <property type="protein sequence ID" value="MFC4416089.1"/>
    <property type="molecule type" value="Genomic_DNA"/>
</dbReference>
<dbReference type="PANTHER" id="PTHR14969:SF13">
    <property type="entry name" value="AT30094P"/>
    <property type="match status" value="1"/>
</dbReference>
<feature type="transmembrane region" description="Helical" evidence="4">
    <location>
        <begin position="98"/>
        <end position="117"/>
    </location>
</feature>
<keyword evidence="4" id="KW-1133">Transmembrane helix</keyword>
<accession>A0ABV8XFB9</accession>
<evidence type="ECO:0000256" key="3">
    <source>
        <dbReference type="ARBA" id="ARBA00047594"/>
    </source>
</evidence>
<comment type="catalytic activity">
    <reaction evidence="3">
        <text>di-trans,octa-cis-undecaprenyl diphosphate + H2O = di-trans,octa-cis-undecaprenyl phosphate + phosphate + H(+)</text>
        <dbReference type="Rhea" id="RHEA:28094"/>
        <dbReference type="ChEBI" id="CHEBI:15377"/>
        <dbReference type="ChEBI" id="CHEBI:15378"/>
        <dbReference type="ChEBI" id="CHEBI:43474"/>
        <dbReference type="ChEBI" id="CHEBI:58405"/>
        <dbReference type="ChEBI" id="CHEBI:60392"/>
        <dbReference type="EC" id="3.6.1.27"/>
    </reaction>
</comment>
<evidence type="ECO:0000313" key="6">
    <source>
        <dbReference type="EMBL" id="MFC4416089.1"/>
    </source>
</evidence>
<proteinExistence type="predicted"/>
<evidence type="ECO:0000259" key="5">
    <source>
        <dbReference type="SMART" id="SM00014"/>
    </source>
</evidence>
<feature type="transmembrane region" description="Helical" evidence="4">
    <location>
        <begin position="123"/>
        <end position="142"/>
    </location>
</feature>
<organism evidence="6 7">
    <name type="scientific">Chromohalobacter beijerinckii</name>
    <dbReference type="NCBI Taxonomy" id="86179"/>
    <lineage>
        <taxon>Bacteria</taxon>
        <taxon>Pseudomonadati</taxon>
        <taxon>Pseudomonadota</taxon>
        <taxon>Gammaproteobacteria</taxon>
        <taxon>Oceanospirillales</taxon>
        <taxon>Halomonadaceae</taxon>
        <taxon>Chromohalobacter</taxon>
    </lineage>
</organism>
<dbReference type="EC" id="3.6.1.27" evidence="1"/>
<dbReference type="SUPFAM" id="SSF48317">
    <property type="entry name" value="Acid phosphatase/Vanadium-dependent haloperoxidase"/>
    <property type="match status" value="1"/>
</dbReference>
<evidence type="ECO:0000256" key="2">
    <source>
        <dbReference type="ARBA" id="ARBA00032707"/>
    </source>
</evidence>
<evidence type="ECO:0000313" key="7">
    <source>
        <dbReference type="Proteomes" id="UP001596015"/>
    </source>
</evidence>
<dbReference type="RefSeq" id="WP_378111683.1">
    <property type="nucleotide sequence ID" value="NZ_JBHSEO010000044.1"/>
</dbReference>
<name>A0ABV8XFB9_9GAMM</name>
<reference evidence="7" key="1">
    <citation type="journal article" date="2019" name="Int. J. Syst. Evol. Microbiol.">
        <title>The Global Catalogue of Microorganisms (GCM) 10K type strain sequencing project: providing services to taxonomists for standard genome sequencing and annotation.</title>
        <authorList>
            <consortium name="The Broad Institute Genomics Platform"/>
            <consortium name="The Broad Institute Genome Sequencing Center for Infectious Disease"/>
            <person name="Wu L."/>
            <person name="Ma J."/>
        </authorList>
    </citation>
    <scope>NUCLEOTIDE SEQUENCE [LARGE SCALE GENOMIC DNA]</scope>
    <source>
        <strain evidence="7">CCUG 49679</strain>
    </source>
</reference>
<comment type="caution">
    <text evidence="6">The sequence shown here is derived from an EMBL/GenBank/DDBJ whole genome shotgun (WGS) entry which is preliminary data.</text>
</comment>
<dbReference type="PANTHER" id="PTHR14969">
    <property type="entry name" value="SPHINGOSINE-1-PHOSPHATE PHOSPHOHYDROLASE"/>
    <property type="match status" value="1"/>
</dbReference>
<keyword evidence="4" id="KW-0812">Transmembrane</keyword>
<sequence length="189" mass="21794">MATRYLMGYVLHLVIETALVRKEKAPAILLALTMTSISLTVPLLKFLIHESRPMVGLYENWETFSFPSGHTTLNITLYLCILLLFTHHFNVKHRILTGLTIFSLLFLICFSRVYLNAHWLTDIVGGVFLGTGWACLFFYLFLRQLSQNRTNKSSSIYFAILIASILTVWPLHSFKVFQNDVTRYTSKDH</sequence>
<dbReference type="InterPro" id="IPR000326">
    <property type="entry name" value="PAP2/HPO"/>
</dbReference>